<dbReference type="SUPFAM" id="SSF50370">
    <property type="entry name" value="Ricin B-like lectins"/>
    <property type="match status" value="1"/>
</dbReference>
<sequence>MAGRTTSGRISGTPGEAGTSTVKVTDPAGPATAPASFGRTVAPLLTGAHTLTDSGRALDVPDHSTSPGTPLDTWTPNGGANQSREFIRQPDGSCPINDAESHRRMDVDGGFTSPTGVRPGPVPPDPAGPRHDGHMDPVLARLPPAFWSVPHVGARFPGSRAVVDRPDLDLGANCQVFAYAVLRHFGLAVPDLRSSDLWADTRATTRVRTARPLDLLLFNATDDAYGGHVGVQVHGGRVLHLCAEVGRPAVWDPADFAVRERYRVLIGVKRVVGGGAYT</sequence>
<feature type="compositionally biased region" description="Polar residues" evidence="5">
    <location>
        <begin position="63"/>
        <end position="77"/>
    </location>
</feature>
<name>A0A917K246_9ACTN</name>
<evidence type="ECO:0000256" key="4">
    <source>
        <dbReference type="ARBA" id="ARBA00022807"/>
    </source>
</evidence>
<evidence type="ECO:0000256" key="3">
    <source>
        <dbReference type="ARBA" id="ARBA00022801"/>
    </source>
</evidence>
<dbReference type="RefSeq" id="WP_373296885.1">
    <property type="nucleotide sequence ID" value="NZ_BMQA01000001.1"/>
</dbReference>
<dbReference type="SUPFAM" id="SSF54001">
    <property type="entry name" value="Cysteine proteinases"/>
    <property type="match status" value="1"/>
</dbReference>
<gene>
    <name evidence="7" type="ORF">GCM10010121_002670</name>
</gene>
<feature type="region of interest" description="Disordered" evidence="5">
    <location>
        <begin position="1"/>
        <end position="37"/>
    </location>
</feature>
<organism evidence="7 8">
    <name type="scientific">Streptomyces brasiliensis</name>
    <dbReference type="NCBI Taxonomy" id="1954"/>
    <lineage>
        <taxon>Bacteria</taxon>
        <taxon>Bacillati</taxon>
        <taxon>Actinomycetota</taxon>
        <taxon>Actinomycetes</taxon>
        <taxon>Kitasatosporales</taxon>
        <taxon>Streptomycetaceae</taxon>
        <taxon>Streptomyces</taxon>
    </lineage>
</organism>
<dbReference type="InterPro" id="IPR035992">
    <property type="entry name" value="Ricin_B-like_lectins"/>
</dbReference>
<dbReference type="InterPro" id="IPR000064">
    <property type="entry name" value="NLP_P60_dom"/>
</dbReference>
<evidence type="ECO:0000313" key="7">
    <source>
        <dbReference type="EMBL" id="GGI95728.1"/>
    </source>
</evidence>
<reference evidence="7" key="1">
    <citation type="journal article" date="2014" name="Int. J. Syst. Evol. Microbiol.">
        <title>Complete genome sequence of Corynebacterium casei LMG S-19264T (=DSM 44701T), isolated from a smear-ripened cheese.</title>
        <authorList>
            <consortium name="US DOE Joint Genome Institute (JGI-PGF)"/>
            <person name="Walter F."/>
            <person name="Albersmeier A."/>
            <person name="Kalinowski J."/>
            <person name="Ruckert C."/>
        </authorList>
    </citation>
    <scope>NUCLEOTIDE SEQUENCE</scope>
    <source>
        <strain evidence="7">JCM 3086</strain>
    </source>
</reference>
<keyword evidence="8" id="KW-1185">Reference proteome</keyword>
<feature type="region of interest" description="Disordered" evidence="5">
    <location>
        <begin position="101"/>
        <end position="134"/>
    </location>
</feature>
<comment type="caution">
    <text evidence="7">The sequence shown here is derived from an EMBL/GenBank/DDBJ whole genome shotgun (WGS) entry which is preliminary data.</text>
</comment>
<evidence type="ECO:0000256" key="2">
    <source>
        <dbReference type="ARBA" id="ARBA00022670"/>
    </source>
</evidence>
<evidence type="ECO:0000256" key="1">
    <source>
        <dbReference type="ARBA" id="ARBA00007074"/>
    </source>
</evidence>
<evidence type="ECO:0000259" key="6">
    <source>
        <dbReference type="PROSITE" id="PS51935"/>
    </source>
</evidence>
<feature type="region of interest" description="Disordered" evidence="5">
    <location>
        <begin position="52"/>
        <end position="77"/>
    </location>
</feature>
<dbReference type="Gene3D" id="3.90.1720.10">
    <property type="entry name" value="endopeptidase domain like (from Nostoc punctiforme)"/>
    <property type="match status" value="1"/>
</dbReference>
<evidence type="ECO:0000313" key="8">
    <source>
        <dbReference type="Proteomes" id="UP000657574"/>
    </source>
</evidence>
<comment type="similarity">
    <text evidence="1">Belongs to the peptidase C40 family.</text>
</comment>
<dbReference type="Proteomes" id="UP000657574">
    <property type="component" value="Unassembled WGS sequence"/>
</dbReference>
<dbReference type="InterPro" id="IPR038765">
    <property type="entry name" value="Papain-like_cys_pep_sf"/>
</dbReference>
<dbReference type="GO" id="GO:0008234">
    <property type="term" value="F:cysteine-type peptidase activity"/>
    <property type="evidence" value="ECO:0007669"/>
    <property type="project" value="UniProtKB-KW"/>
</dbReference>
<dbReference type="EMBL" id="BMQA01000001">
    <property type="protein sequence ID" value="GGI95728.1"/>
    <property type="molecule type" value="Genomic_DNA"/>
</dbReference>
<protein>
    <recommendedName>
        <fullName evidence="6">NlpC/P60 domain-containing protein</fullName>
    </recommendedName>
</protein>
<evidence type="ECO:0000256" key="5">
    <source>
        <dbReference type="SAM" id="MobiDB-lite"/>
    </source>
</evidence>
<dbReference type="GO" id="GO:0006508">
    <property type="term" value="P:proteolysis"/>
    <property type="evidence" value="ECO:0007669"/>
    <property type="project" value="UniProtKB-KW"/>
</dbReference>
<dbReference type="Gene3D" id="2.80.10.50">
    <property type="match status" value="1"/>
</dbReference>
<keyword evidence="3" id="KW-0378">Hydrolase</keyword>
<reference evidence="7" key="2">
    <citation type="submission" date="2020-09" db="EMBL/GenBank/DDBJ databases">
        <authorList>
            <person name="Sun Q."/>
            <person name="Ohkuma M."/>
        </authorList>
    </citation>
    <scope>NUCLEOTIDE SEQUENCE</scope>
    <source>
        <strain evidence="7">JCM 3086</strain>
    </source>
</reference>
<accession>A0A917K246</accession>
<dbReference type="AlphaFoldDB" id="A0A917K246"/>
<feature type="domain" description="NlpC/P60" evidence="6">
    <location>
        <begin position="132"/>
        <end position="272"/>
    </location>
</feature>
<proteinExistence type="inferred from homology"/>
<keyword evidence="2" id="KW-0645">Protease</keyword>
<feature type="compositionally biased region" description="Polar residues" evidence="5">
    <location>
        <begin position="1"/>
        <end position="10"/>
    </location>
</feature>
<dbReference type="CDD" id="cd00161">
    <property type="entry name" value="beta-trefoil_Ricin-like"/>
    <property type="match status" value="1"/>
</dbReference>
<dbReference type="PROSITE" id="PS51935">
    <property type="entry name" value="NLPC_P60"/>
    <property type="match status" value="1"/>
</dbReference>
<keyword evidence="4" id="KW-0788">Thiol protease</keyword>